<dbReference type="InterPro" id="IPR035086">
    <property type="entry name" value="DgcN-like_C"/>
</dbReference>
<dbReference type="InterPro" id="IPR035402">
    <property type="entry name" value="DgcN-like_N"/>
</dbReference>
<gene>
    <name evidence="3" type="ORF">G3I74_13970</name>
</gene>
<dbReference type="AlphaFoldDB" id="A0A845V6P4"/>
<organism evidence="3 4">
    <name type="scientific">Wenzhouxiangella limi</name>
    <dbReference type="NCBI Taxonomy" id="2707351"/>
    <lineage>
        <taxon>Bacteria</taxon>
        <taxon>Pseudomonadati</taxon>
        <taxon>Pseudomonadota</taxon>
        <taxon>Gammaproteobacteria</taxon>
        <taxon>Chromatiales</taxon>
        <taxon>Wenzhouxiangellaceae</taxon>
        <taxon>Wenzhouxiangella</taxon>
    </lineage>
</organism>
<dbReference type="InterPro" id="IPR011669">
    <property type="entry name" value="DgcN-like"/>
</dbReference>
<dbReference type="Gene3D" id="3.40.50.300">
    <property type="entry name" value="P-loop containing nucleotide triphosphate hydrolases"/>
    <property type="match status" value="1"/>
</dbReference>
<evidence type="ECO:0000313" key="4">
    <source>
        <dbReference type="Proteomes" id="UP000484885"/>
    </source>
</evidence>
<dbReference type="Pfam" id="PF17396">
    <property type="entry name" value="DUF1611_N"/>
    <property type="match status" value="1"/>
</dbReference>
<comment type="caution">
    <text evidence="3">The sequence shown here is derived from an EMBL/GenBank/DDBJ whole genome shotgun (WGS) entry which is preliminary data.</text>
</comment>
<evidence type="ECO:0000313" key="3">
    <source>
        <dbReference type="EMBL" id="NDY96836.1"/>
    </source>
</evidence>
<dbReference type="Pfam" id="PF07755">
    <property type="entry name" value="DUF1611"/>
    <property type="match status" value="1"/>
</dbReference>
<evidence type="ECO:0000259" key="1">
    <source>
        <dbReference type="Pfam" id="PF07755"/>
    </source>
</evidence>
<dbReference type="PIRSF" id="PIRSF026760">
    <property type="entry name" value="UCP026760"/>
    <property type="match status" value="1"/>
</dbReference>
<accession>A0A845V6P4</accession>
<feature type="domain" description="D-glutamate N-acetyltransferase-like N-terminal" evidence="2">
    <location>
        <begin position="50"/>
        <end position="129"/>
    </location>
</feature>
<feature type="domain" description="D-glutamate N-acetyltransferase-like C-terminal" evidence="1">
    <location>
        <begin position="135"/>
        <end position="329"/>
    </location>
</feature>
<reference evidence="3 4" key="1">
    <citation type="submission" date="2020-02" db="EMBL/GenBank/DDBJ databases">
        <authorList>
            <person name="Zhang X.-Y."/>
        </authorList>
    </citation>
    <scope>NUCLEOTIDE SEQUENCE [LARGE SCALE GENOMIC DNA]</scope>
    <source>
        <strain evidence="3 4">C33</strain>
    </source>
</reference>
<dbReference type="PANTHER" id="PTHR40690:SF1">
    <property type="entry name" value="DUF1611 DOMAIN-CONTAINING PROTEIN"/>
    <property type="match status" value="1"/>
</dbReference>
<dbReference type="Proteomes" id="UP000484885">
    <property type="component" value="Unassembled WGS sequence"/>
</dbReference>
<evidence type="ECO:0000259" key="2">
    <source>
        <dbReference type="Pfam" id="PF17396"/>
    </source>
</evidence>
<dbReference type="InterPro" id="IPR027417">
    <property type="entry name" value="P-loop_NTPase"/>
</dbReference>
<keyword evidence="4" id="KW-1185">Reference proteome</keyword>
<dbReference type="EMBL" id="JAAGSC010000044">
    <property type="protein sequence ID" value="NDY96836.1"/>
    <property type="molecule type" value="Genomic_DNA"/>
</dbReference>
<protein>
    <submittedName>
        <fullName evidence="3">DUF1611 domain-containing protein</fullName>
    </submittedName>
</protein>
<dbReference type="SUPFAM" id="SSF52540">
    <property type="entry name" value="P-loop containing nucleoside triphosphate hydrolases"/>
    <property type="match status" value="1"/>
</dbReference>
<dbReference type="RefSeq" id="WP_164212225.1">
    <property type="nucleotide sequence ID" value="NZ_JAAGSC010000044.1"/>
</dbReference>
<proteinExistence type="predicted"/>
<name>A0A845V6P4_9GAMM</name>
<dbReference type="Gene3D" id="3.40.50.720">
    <property type="entry name" value="NAD(P)-binding Rossmann-like Domain"/>
    <property type="match status" value="1"/>
</dbReference>
<sequence>MSERLVLPRPCLVFIADVSDPRYAKTAKGLIDWVPEHCVGEWALPGNPLRLGLPVLDPAAARARGARSLVIGVAPVGGRILDNWVPALVQALEAGLDLVSGMHTPLAGIAALAAAAERRGRRLIDLRIPPSELPVASGRPRPGRRLLTVGSDCAVGKKYTALALTRALRERGLNADFRASGQTGILIAGQGLPIDAVKADFIAGAAELLSPVADPDHWDVIEGQGSLVHPGYAAVSLGLLSGSQPDVLVLCHEAGRSHVSGYGPQFPLPPLAELIELNLAHARLRRPGARCAGISLNTGTLSAVKAEQAMAALEQELGLPVVDPVRGGTRFVALVEACLALRR</sequence>
<dbReference type="PANTHER" id="PTHR40690">
    <property type="entry name" value="GLL3100 PROTEIN"/>
    <property type="match status" value="1"/>
</dbReference>